<evidence type="ECO:0000313" key="6">
    <source>
        <dbReference type="Proteomes" id="UP000005442"/>
    </source>
</evidence>
<dbReference type="RefSeq" id="WP_014212316.1">
    <property type="nucleotide sequence ID" value="NC_016604.1"/>
</dbReference>
<feature type="transmembrane region" description="Helical" evidence="4">
    <location>
        <begin position="67"/>
        <end position="89"/>
    </location>
</feature>
<evidence type="ECO:0000256" key="1">
    <source>
        <dbReference type="ARBA" id="ARBA00004370"/>
    </source>
</evidence>
<organism evidence="5 6">
    <name type="scientific">Mycolicibacterium rhodesiae (strain NBB3)</name>
    <name type="common">Mycobacterium rhodesiae</name>
    <dbReference type="NCBI Taxonomy" id="710685"/>
    <lineage>
        <taxon>Bacteria</taxon>
        <taxon>Bacillati</taxon>
        <taxon>Actinomycetota</taxon>
        <taxon>Actinomycetes</taxon>
        <taxon>Mycobacteriales</taxon>
        <taxon>Mycobacteriaceae</taxon>
        <taxon>Mycolicibacterium</taxon>
    </lineage>
</organism>
<dbReference type="OrthoDB" id="5196392at2"/>
<reference evidence="5 6" key="1">
    <citation type="submission" date="2011-12" db="EMBL/GenBank/DDBJ databases">
        <title>Complete sequence of Mycobacterium rhodesiae NBB3.</title>
        <authorList>
            <consortium name="US DOE Joint Genome Institute"/>
            <person name="Lucas S."/>
            <person name="Han J."/>
            <person name="Lapidus A."/>
            <person name="Cheng J.-F."/>
            <person name="Goodwin L."/>
            <person name="Pitluck S."/>
            <person name="Peters L."/>
            <person name="Mikhailova N."/>
            <person name="Gu W."/>
            <person name="Detter J.C."/>
            <person name="Han C."/>
            <person name="Tapia R."/>
            <person name="Land M."/>
            <person name="Hauser L."/>
            <person name="Kyrpides N."/>
            <person name="Ivanova N."/>
            <person name="Pagani I."/>
            <person name="Mattes T."/>
            <person name="Holmes A."/>
            <person name="Rutledge P."/>
            <person name="Paulsen I."/>
            <person name="Coleman N."/>
            <person name="Woyke T."/>
        </authorList>
    </citation>
    <scope>NUCLEOTIDE SEQUENCE [LARGE SCALE GENOMIC DNA]</scope>
    <source>
        <strain evidence="5 6">NBB3</strain>
    </source>
</reference>
<proteinExistence type="predicted"/>
<dbReference type="HOGENOM" id="CLU_072301_3_0_11"/>
<keyword evidence="4" id="KW-0812">Transmembrane</keyword>
<comment type="subcellular location">
    <subcellularLocation>
        <location evidence="1">Membrane</location>
    </subcellularLocation>
</comment>
<dbReference type="EMBL" id="CP003169">
    <property type="protein sequence ID" value="AEV74564.1"/>
    <property type="molecule type" value="Genomic_DNA"/>
</dbReference>
<evidence type="ECO:0000313" key="5">
    <source>
        <dbReference type="EMBL" id="AEV74564.1"/>
    </source>
</evidence>
<dbReference type="KEGG" id="mrh:MycrhN_4056"/>
<evidence type="ECO:0000256" key="2">
    <source>
        <dbReference type="ARBA" id="ARBA00023136"/>
    </source>
</evidence>
<keyword evidence="6" id="KW-1185">Reference proteome</keyword>
<keyword evidence="4" id="KW-1133">Transmembrane helix</keyword>
<accession>G8RH84</accession>
<sequence length="224" mass="23994">MTDENKKTTADDPTVDESNAAVELTEPADVDEAEKDDVAAEKDDIAAEKVTKKARVDRSPARGFRRYVSAILVAVALLASAGVAGWLYFHDYRMDQQTNAAAANVALDAAKNGTVALLSYSPDSLDKDFANAKSNLTGDFLSYYTDFTEKIVTPAAKEKQVKTAASVVRAAVAEMHPDSAVVLLFVNQVTTSKENPDGSFAASSVKVGLKKIDGRWLISAFDPV</sequence>
<dbReference type="STRING" id="710685.MycrhN_4056"/>
<dbReference type="AlphaFoldDB" id="G8RH84"/>
<dbReference type="PATRIC" id="fig|710685.3.peg.4071"/>
<dbReference type="Proteomes" id="UP000005442">
    <property type="component" value="Chromosome"/>
</dbReference>
<feature type="compositionally biased region" description="Basic and acidic residues" evidence="3">
    <location>
        <begin position="1"/>
        <end position="10"/>
    </location>
</feature>
<evidence type="ECO:0008006" key="7">
    <source>
        <dbReference type="Google" id="ProtNLM"/>
    </source>
</evidence>
<gene>
    <name evidence="5" type="ordered locus">MycrhN_4056</name>
</gene>
<dbReference type="PANTHER" id="PTHR37042">
    <property type="entry name" value="OUTER MEMBRANE PROTEIN RV1973"/>
    <property type="match status" value="1"/>
</dbReference>
<dbReference type="eggNOG" id="COG0443">
    <property type="taxonomic scope" value="Bacteria"/>
</dbReference>
<feature type="compositionally biased region" description="Acidic residues" evidence="3">
    <location>
        <begin position="26"/>
        <end position="35"/>
    </location>
</feature>
<evidence type="ECO:0000256" key="3">
    <source>
        <dbReference type="SAM" id="MobiDB-lite"/>
    </source>
</evidence>
<protein>
    <recommendedName>
        <fullName evidence="7">Twin-arginine translocation pathway signal</fullName>
    </recommendedName>
</protein>
<keyword evidence="2 4" id="KW-0472">Membrane</keyword>
<feature type="region of interest" description="Disordered" evidence="3">
    <location>
        <begin position="1"/>
        <end position="42"/>
    </location>
</feature>
<name>G8RH84_MYCRN</name>
<dbReference type="PANTHER" id="PTHR37042:SF4">
    <property type="entry name" value="OUTER MEMBRANE PROTEIN RV1973"/>
    <property type="match status" value="1"/>
</dbReference>
<evidence type="ECO:0000256" key="4">
    <source>
        <dbReference type="SAM" id="Phobius"/>
    </source>
</evidence>
<dbReference type="GO" id="GO:0016020">
    <property type="term" value="C:membrane"/>
    <property type="evidence" value="ECO:0007669"/>
    <property type="project" value="UniProtKB-SubCell"/>
</dbReference>